<dbReference type="EMBL" id="CP093327">
    <property type="protein sequence ID" value="UNK47814.1"/>
    <property type="molecule type" value="Genomic_DNA"/>
</dbReference>
<proteinExistence type="predicted"/>
<evidence type="ECO:0000313" key="1">
    <source>
        <dbReference type="EMBL" id="UNK47814.1"/>
    </source>
</evidence>
<geneLocation type="plasmid" evidence="1 2">
    <name>p1</name>
</geneLocation>
<evidence type="ECO:0000313" key="2">
    <source>
        <dbReference type="Proteomes" id="UP000829069"/>
    </source>
</evidence>
<protein>
    <submittedName>
        <fullName evidence="1">Uncharacterized protein</fullName>
    </submittedName>
</protein>
<reference evidence="1 2" key="1">
    <citation type="submission" date="2022-03" db="EMBL/GenBank/DDBJ databases">
        <title>Isotopic signatures of nitrous oxide derived from detoxification processes.</title>
        <authorList>
            <person name="Behrendt U."/>
            <person name="Buchen C."/>
            <person name="Well R."/>
            <person name="Ulrich A."/>
            <person name="Rohe L."/>
            <person name="Kolb S."/>
            <person name="Schloter M."/>
            <person name="Horn M.A."/>
            <person name="Augustin J."/>
        </authorList>
    </citation>
    <scope>NUCLEOTIDE SEQUENCE [LARGE SCALE GENOMIC DNA]</scope>
    <source>
        <strain evidence="1 2">S4-C24</strain>
        <plasmid evidence="1 2">p1</plasmid>
    </source>
</reference>
<accession>A0ABY3WBT3</accession>
<sequence>MSRDSSNKEHPGSRAAISAALAGLDQAREAMAWMETMATVDGDYPVLKG</sequence>
<gene>
    <name evidence="1" type="ORF">MNQ99_18230</name>
</gene>
<name>A0ABY3WBT3_9MICC</name>
<keyword evidence="1" id="KW-0614">Plasmid</keyword>
<organism evidence="1 2">
    <name type="scientific">Arthrobacter sulfonylureivorans</name>
    <dbReference type="NCBI Taxonomy" id="2486855"/>
    <lineage>
        <taxon>Bacteria</taxon>
        <taxon>Bacillati</taxon>
        <taxon>Actinomycetota</taxon>
        <taxon>Actinomycetes</taxon>
        <taxon>Micrococcales</taxon>
        <taxon>Micrococcaceae</taxon>
        <taxon>Arthrobacter</taxon>
    </lineage>
</organism>
<dbReference type="Proteomes" id="UP000829069">
    <property type="component" value="Plasmid p1"/>
</dbReference>
<dbReference type="RefSeq" id="WP_241915513.1">
    <property type="nucleotide sequence ID" value="NZ_CP093327.1"/>
</dbReference>
<keyword evidence="2" id="KW-1185">Reference proteome</keyword>